<proteinExistence type="predicted"/>
<feature type="non-terminal residue" evidence="1">
    <location>
        <position position="1"/>
    </location>
</feature>
<comment type="caution">
    <text evidence="1">The sequence shown here is derived from an EMBL/GenBank/DDBJ whole genome shotgun (WGS) entry which is preliminary data.</text>
</comment>
<gene>
    <name evidence="1" type="ORF">C5K18_11160</name>
</gene>
<reference evidence="1 2" key="1">
    <citation type="submission" date="2018-02" db="EMBL/GenBank/DDBJ databases">
        <title>Distribution and characterization of Shiga toxin converting temperate phage carried by Shigella flexneri in Hispaniola.</title>
        <authorList>
            <person name="Fogolari M."/>
            <person name="Mavian C."/>
            <person name="Angeletti S."/>
            <person name="Salemi M."/>
            <person name="Lampel K.A."/>
            <person name="Maurelli A.T."/>
        </authorList>
    </citation>
    <scope>NUCLEOTIDE SEQUENCE [LARGE SCALE GENOMIC DNA]</scope>
    <source>
        <strain evidence="1 2">BS979</strain>
    </source>
</reference>
<name>A0A2S8DCC9_SHIDY</name>
<evidence type="ECO:0000313" key="1">
    <source>
        <dbReference type="EMBL" id="PQN08065.1"/>
    </source>
</evidence>
<sequence>ENLSLAICTPPPFTLTADSVQWIDSVN</sequence>
<dbReference type="Proteomes" id="UP000238186">
    <property type="component" value="Unassembled WGS sequence"/>
</dbReference>
<evidence type="ECO:0000313" key="2">
    <source>
        <dbReference type="Proteomes" id="UP000238186"/>
    </source>
</evidence>
<accession>A0A2S8DCC9</accession>
<dbReference type="EMBL" id="PUGT01000153">
    <property type="protein sequence ID" value="PQN08065.1"/>
    <property type="molecule type" value="Genomic_DNA"/>
</dbReference>
<dbReference type="AlphaFoldDB" id="A0A2S8DCC9"/>
<organism evidence="1 2">
    <name type="scientific">Shigella dysenteriae</name>
    <dbReference type="NCBI Taxonomy" id="622"/>
    <lineage>
        <taxon>Bacteria</taxon>
        <taxon>Pseudomonadati</taxon>
        <taxon>Pseudomonadota</taxon>
        <taxon>Gammaproteobacteria</taxon>
        <taxon>Enterobacterales</taxon>
        <taxon>Enterobacteriaceae</taxon>
        <taxon>Shigella</taxon>
    </lineage>
</organism>
<protein>
    <submittedName>
        <fullName evidence="1">ACP synthase</fullName>
    </submittedName>
</protein>